<comment type="caution">
    <text evidence="2">The sequence shown here is derived from an EMBL/GenBank/DDBJ whole genome shotgun (WGS) entry which is preliminary data.</text>
</comment>
<sequence>MYKISIINGSDEIVVHYPDPEAPKVSDPHLNLKRSQAGSLTFSIPWDNPGYNLVTRFVTKVRCIDVRDDGEIFSGRVFSIKPSMTESGEFKKDIVCEGKMNYLQDTIVQSLIYEDKTPKDVIVDFLNYHNTQVEDYKKVQPGIIDVEDWLFFTTDFETTLEAIEKYVYDENKGFLKFRTEDGTNYLDYMANPPQDKIAEVSIGQNLKSLTIDDSQVFGTRIIPVGSNGLTIERVNDNKSYIEDPVAVKKYGIIYKKADYSDIDDDEELKTECTADLSQYTQPAGSLDISALDLSTLANTSVDSIDTATSVHIRCPILGVDDTYKVLELDDDLTKPWNPKLTISNKASKLSGTIGDIQSNSINRMATYGGVQLGYKYGLRVVSHDNSVEILINGKEGIVIKNDSKEVFYLDADGNVNMIDGYIKLHRGNIQISIDPKVGIEIKNDSKQVFYIDTSGNLIMDGIQKITKGGKVLIENTFNEYGGIKNVYDIDGNLVLKIGVEAGSSDNVGATLIGYNKGFDKPRFKLGIAKNGDFGVLELLNKDGQVKAEINADDGKGNGVVFIVNSNGVKQRLATELYVQEHMTTTGGGA</sequence>
<accession>A0A166TTQ2</accession>
<dbReference type="RefSeq" id="WP_063600469.1">
    <property type="nucleotide sequence ID" value="NZ_LITQ01000008.1"/>
</dbReference>
<proteinExistence type="predicted"/>
<dbReference type="InterPro" id="IPR010572">
    <property type="entry name" value="Tail_dom"/>
</dbReference>
<organism evidence="2 4">
    <name type="scientific">Clostridium coskatii</name>
    <dbReference type="NCBI Taxonomy" id="1705578"/>
    <lineage>
        <taxon>Bacteria</taxon>
        <taxon>Bacillati</taxon>
        <taxon>Bacillota</taxon>
        <taxon>Clostridia</taxon>
        <taxon>Eubacteriales</taxon>
        <taxon>Clostridiaceae</taxon>
        <taxon>Clostridium</taxon>
    </lineage>
</organism>
<reference evidence="2 4" key="1">
    <citation type="journal article" date="2015" name="Biotechnol. Bioeng.">
        <title>Genome sequence and phenotypic characterization of Caulobacter segnis.</title>
        <authorList>
            <person name="Patel S."/>
            <person name="Fletcher B."/>
            <person name="Scott D.C."/>
            <person name="Ely B."/>
        </authorList>
    </citation>
    <scope>NUCLEOTIDE SEQUENCE [LARGE SCALE GENOMIC DNA]</scope>
    <source>
        <strain evidence="2 4">PS02</strain>
    </source>
</reference>
<dbReference type="Pfam" id="PF06605">
    <property type="entry name" value="Prophage_tail"/>
    <property type="match status" value="1"/>
</dbReference>
<evidence type="ECO:0000313" key="5">
    <source>
        <dbReference type="Proteomes" id="UP000093694"/>
    </source>
</evidence>
<feature type="domain" description="Tail spike" evidence="1">
    <location>
        <begin position="104"/>
        <end position="351"/>
    </location>
</feature>
<dbReference type="EMBL" id="LITQ01000008">
    <property type="protein sequence ID" value="OAA94079.1"/>
    <property type="molecule type" value="Genomic_DNA"/>
</dbReference>
<dbReference type="PATRIC" id="fig|1705578.3.peg.3642"/>
<gene>
    <name evidence="3" type="ORF">CLCOS_08030</name>
    <name evidence="2" type="ORF">WX73_03649</name>
</gene>
<dbReference type="Proteomes" id="UP000093694">
    <property type="component" value="Unassembled WGS sequence"/>
</dbReference>
<protein>
    <recommendedName>
        <fullName evidence="1">Tail spike domain-containing protein</fullName>
    </recommendedName>
</protein>
<dbReference type="Proteomes" id="UP000077384">
    <property type="component" value="Unassembled WGS sequence"/>
</dbReference>
<evidence type="ECO:0000259" key="1">
    <source>
        <dbReference type="Pfam" id="PF06605"/>
    </source>
</evidence>
<evidence type="ECO:0000313" key="2">
    <source>
        <dbReference type="EMBL" id="OAA94079.1"/>
    </source>
</evidence>
<evidence type="ECO:0000313" key="4">
    <source>
        <dbReference type="Proteomes" id="UP000077384"/>
    </source>
</evidence>
<keyword evidence="5" id="KW-1185">Reference proteome</keyword>
<evidence type="ECO:0000313" key="3">
    <source>
        <dbReference type="EMBL" id="OBR96641.1"/>
    </source>
</evidence>
<dbReference type="EMBL" id="LROR01000032">
    <property type="protein sequence ID" value="OBR96641.1"/>
    <property type="molecule type" value="Genomic_DNA"/>
</dbReference>
<reference evidence="3 5" key="2">
    <citation type="journal article" date="2016" name="Front. Microbiol.">
        <title>Industrial Acetogenic Biocatalysts: A Comparative Metabolic and Genomic Analysis.</title>
        <authorList>
            <person name="Bengelsdorf F."/>
            <person name="Poehlein A."/>
            <person name="Sonja S."/>
            <person name="Erz C."/>
            <person name="Hummel T."/>
            <person name="Hoffmeister S."/>
            <person name="Daniel R."/>
            <person name="Durre P."/>
        </authorList>
    </citation>
    <scope>NUCLEOTIDE SEQUENCE [LARGE SCALE GENOMIC DNA]</scope>
    <source>
        <strain evidence="3 5">PTA-10522</strain>
    </source>
</reference>
<name>A0A166TTQ2_9CLOT</name>
<dbReference type="AlphaFoldDB" id="A0A166TTQ2"/>